<dbReference type="Proteomes" id="UP000502259">
    <property type="component" value="Chromosome"/>
</dbReference>
<keyword evidence="2" id="KW-1185">Reference proteome</keyword>
<organism evidence="1 2">
    <name type="scientific">Halomonas hydrothermalis</name>
    <dbReference type="NCBI Taxonomy" id="115561"/>
    <lineage>
        <taxon>Bacteria</taxon>
        <taxon>Pseudomonadati</taxon>
        <taxon>Pseudomonadota</taxon>
        <taxon>Gammaproteobacteria</taxon>
        <taxon>Oceanospirillales</taxon>
        <taxon>Halomonadaceae</taxon>
        <taxon>Halomonas</taxon>
    </lineage>
</organism>
<evidence type="ECO:0008006" key="3">
    <source>
        <dbReference type="Google" id="ProtNLM"/>
    </source>
</evidence>
<dbReference type="EMBL" id="AP022843">
    <property type="protein sequence ID" value="BCB07902.1"/>
    <property type="molecule type" value="Genomic_DNA"/>
</dbReference>
<proteinExistence type="predicted"/>
<reference evidence="1 2" key="1">
    <citation type="submission" date="2020-03" db="EMBL/GenBank/DDBJ databases">
        <title>Complete Genome Sequence of Halomonas hydrothermalis Strain Slthf2, Halophilic Bacterium Isolated from Deep-Sea Hydrothermal-Vent Environments.</title>
        <authorList>
            <person name="Takeyama N."/>
            <person name="Huang M."/>
            <person name="Sato K."/>
            <person name="Galipon J."/>
            <person name="Arakawa K."/>
        </authorList>
    </citation>
    <scope>NUCLEOTIDE SEQUENCE [LARGE SCALE GENOMIC DNA]</scope>
    <source>
        <strain evidence="1 2">Slthf2</strain>
    </source>
</reference>
<name>A0A6F8U366_9GAMM</name>
<evidence type="ECO:0000313" key="1">
    <source>
        <dbReference type="EMBL" id="BCB07902.1"/>
    </source>
</evidence>
<accession>A0A6F8U366</accession>
<dbReference type="AlphaFoldDB" id="A0A6F8U366"/>
<evidence type="ECO:0000313" key="2">
    <source>
        <dbReference type="Proteomes" id="UP000502259"/>
    </source>
</evidence>
<dbReference type="Pfam" id="PF13148">
    <property type="entry name" value="DUF3987"/>
    <property type="match status" value="1"/>
</dbReference>
<sequence>MFNNDTGAAWLDDQAQQILERTADYEGNLDLSPEPLPLPPKPLSYPVEALGPVLAPAAKRLAYHVQVPIGMACQSVLSAASLVVQGHVDVARGNIGSGPVALFLMTEGESGERKSSVDKIALAPIRNIEAEQREQFDKVMTKFRAEDEAWEMCRKSIIAANEVKGKQAMSEEQQTRLSEQLAAHDECRPKPPPMPNLTFSEPTAEGMYKHLKVNHPSAGLYSDEAIGFFGGHGMSEEARGRTIEALCRLWDGAPLTRTRGAVGESGFLAGRRLSTHLMMQPIIADKVLGDPLLQGQGFLPRFLICREPSLIGTRFLADRDPSASVDNDPDIAAYCRRIDELARKPLPVNDSGELEPRLLRIEGEPFRVLCDLHDGIELELAPDGQYHDIRAFASKATENAARLAAIMAMVEGTDTISVTHIERAGQLVMHYLETMKGRTEEAQQDQQERQARELLEWITRHGGKLSHSNFKRLPSAYRSAKKARPLLDWLALAGYLRSTKLSPRGKTAEWEVVTHA</sequence>
<gene>
    <name evidence="1" type="primary">yfjI</name>
    <name evidence="1" type="ORF">HHSLTHF2_17920</name>
</gene>
<dbReference type="InterPro" id="IPR025048">
    <property type="entry name" value="DUF3987"/>
</dbReference>
<protein>
    <recommendedName>
        <fullName evidence="3">DUF3987 domain-containing protein</fullName>
    </recommendedName>
</protein>
<dbReference type="RefSeq" id="WP_172420804.1">
    <property type="nucleotide sequence ID" value="NZ_AP022843.1"/>
</dbReference>